<organism evidence="3 4">
    <name type="scientific">Gigaspora rosea</name>
    <dbReference type="NCBI Taxonomy" id="44941"/>
    <lineage>
        <taxon>Eukaryota</taxon>
        <taxon>Fungi</taxon>
        <taxon>Fungi incertae sedis</taxon>
        <taxon>Mucoromycota</taxon>
        <taxon>Glomeromycotina</taxon>
        <taxon>Glomeromycetes</taxon>
        <taxon>Diversisporales</taxon>
        <taxon>Gigasporaceae</taxon>
        <taxon>Gigaspora</taxon>
    </lineage>
</organism>
<dbReference type="PANTHER" id="PTHR45856">
    <property type="entry name" value="ALPHA/BETA-HYDROLASES SUPERFAMILY PROTEIN"/>
    <property type="match status" value="1"/>
</dbReference>
<dbReference type="SUPFAM" id="SSF53474">
    <property type="entry name" value="alpha/beta-Hydrolases"/>
    <property type="match status" value="1"/>
</dbReference>
<dbReference type="OrthoDB" id="438440at2759"/>
<dbReference type="GO" id="GO:0016787">
    <property type="term" value="F:hydrolase activity"/>
    <property type="evidence" value="ECO:0007669"/>
    <property type="project" value="UniProtKB-KW"/>
</dbReference>
<keyword evidence="1" id="KW-0732">Signal</keyword>
<name>A0A397W410_9GLOM</name>
<keyword evidence="3" id="KW-0378">Hydrolase</keyword>
<dbReference type="Gene3D" id="3.40.50.1820">
    <property type="entry name" value="alpha/beta hydrolase"/>
    <property type="match status" value="1"/>
</dbReference>
<protein>
    <submittedName>
        <fullName evidence="3">Alpha/Beta hydrolase protein</fullName>
    </submittedName>
</protein>
<keyword evidence="4" id="KW-1185">Reference proteome</keyword>
<dbReference type="Pfam" id="PF01764">
    <property type="entry name" value="Lipase_3"/>
    <property type="match status" value="1"/>
</dbReference>
<evidence type="ECO:0000313" key="3">
    <source>
        <dbReference type="EMBL" id="RIB29465.1"/>
    </source>
</evidence>
<dbReference type="PANTHER" id="PTHR45856:SF11">
    <property type="entry name" value="FUNGAL LIPASE-LIKE DOMAIN-CONTAINING PROTEIN"/>
    <property type="match status" value="1"/>
</dbReference>
<dbReference type="InterPro" id="IPR002921">
    <property type="entry name" value="Fungal_lipase-type"/>
</dbReference>
<feature type="chain" id="PRO_5017193940" evidence="1">
    <location>
        <begin position="23"/>
        <end position="308"/>
    </location>
</feature>
<dbReference type="InterPro" id="IPR051218">
    <property type="entry name" value="Sec_MonoDiacylglyc_Lipase"/>
</dbReference>
<dbReference type="GO" id="GO:0006629">
    <property type="term" value="P:lipid metabolic process"/>
    <property type="evidence" value="ECO:0007669"/>
    <property type="project" value="InterPro"/>
</dbReference>
<dbReference type="Proteomes" id="UP000266673">
    <property type="component" value="Unassembled WGS sequence"/>
</dbReference>
<feature type="domain" description="Fungal lipase-type" evidence="2">
    <location>
        <begin position="111"/>
        <end position="254"/>
    </location>
</feature>
<sequence>MNKQFKALIISLLFFFIAYTTAADSSEFSTRPITDAEVNILERFARYSFLTNDQSISEVANWTCDTCKEITNDTKSIIVKPVKIPISVDKNSNIVDFLAYIIVNKQTKEIVITFRGTADLVNDYIADIGSFNLVKYSVKNPQSSRFNKDIRVSEGFFTVWQRFQSSNLTSTLTSFMKGFPSFNVSVTGHSLGGALGLFQTLDIKQNLPKAKLCFYGFNMPRGGNEYFANYVNEELDCIYRVVSKADLISRVPPRPFWVQPKGEVWIFDPHKQPYTKGAIVCSGNDNPNCSLSVYPNFFDHLGPFFGVG</sequence>
<gene>
    <name evidence="3" type="ORF">C2G38_2238864</name>
</gene>
<reference evidence="3 4" key="1">
    <citation type="submission" date="2018-06" db="EMBL/GenBank/DDBJ databases">
        <title>Comparative genomics reveals the genomic features of Rhizophagus irregularis, R. cerebriforme, R. diaphanum and Gigaspora rosea, and their symbiotic lifestyle signature.</title>
        <authorList>
            <person name="Morin E."/>
            <person name="San Clemente H."/>
            <person name="Chen E.C.H."/>
            <person name="De La Providencia I."/>
            <person name="Hainaut M."/>
            <person name="Kuo A."/>
            <person name="Kohler A."/>
            <person name="Murat C."/>
            <person name="Tang N."/>
            <person name="Roy S."/>
            <person name="Loubradou J."/>
            <person name="Henrissat B."/>
            <person name="Grigoriev I.V."/>
            <person name="Corradi N."/>
            <person name="Roux C."/>
            <person name="Martin F.M."/>
        </authorList>
    </citation>
    <scope>NUCLEOTIDE SEQUENCE [LARGE SCALE GENOMIC DNA]</scope>
    <source>
        <strain evidence="3 4">DAOM 194757</strain>
    </source>
</reference>
<comment type="caution">
    <text evidence="3">The sequence shown here is derived from an EMBL/GenBank/DDBJ whole genome shotgun (WGS) entry which is preliminary data.</text>
</comment>
<proteinExistence type="predicted"/>
<evidence type="ECO:0000256" key="1">
    <source>
        <dbReference type="SAM" id="SignalP"/>
    </source>
</evidence>
<dbReference type="EMBL" id="QKWP01000037">
    <property type="protein sequence ID" value="RIB29465.1"/>
    <property type="molecule type" value="Genomic_DNA"/>
</dbReference>
<accession>A0A397W410</accession>
<dbReference type="InterPro" id="IPR029058">
    <property type="entry name" value="AB_hydrolase_fold"/>
</dbReference>
<evidence type="ECO:0000313" key="4">
    <source>
        <dbReference type="Proteomes" id="UP000266673"/>
    </source>
</evidence>
<dbReference type="AlphaFoldDB" id="A0A397W410"/>
<evidence type="ECO:0000259" key="2">
    <source>
        <dbReference type="Pfam" id="PF01764"/>
    </source>
</evidence>
<dbReference type="STRING" id="44941.A0A397W410"/>
<feature type="signal peptide" evidence="1">
    <location>
        <begin position="1"/>
        <end position="22"/>
    </location>
</feature>
<dbReference type="CDD" id="cd00519">
    <property type="entry name" value="Lipase_3"/>
    <property type="match status" value="1"/>
</dbReference>